<dbReference type="InterPro" id="IPR024788">
    <property type="entry name" value="Malectin-like_Carb-bd_dom"/>
</dbReference>
<dbReference type="EC" id="2.7.11.1" evidence="2"/>
<name>A0AAD5I883_ACENE</name>
<dbReference type="Gene3D" id="2.60.120.430">
    <property type="entry name" value="Galactose-binding lectin"/>
    <property type="match status" value="2"/>
</dbReference>
<gene>
    <name evidence="18" type="ORF">LWI28_002167</name>
</gene>
<dbReference type="InterPro" id="IPR011009">
    <property type="entry name" value="Kinase-like_dom_sf"/>
</dbReference>
<dbReference type="GO" id="GO:0004714">
    <property type="term" value="F:transmembrane receptor protein tyrosine kinase activity"/>
    <property type="evidence" value="ECO:0007669"/>
    <property type="project" value="InterPro"/>
</dbReference>
<comment type="catalytic activity">
    <reaction evidence="14">
        <text>L-threonyl-[protein] + ATP = O-phospho-L-threonyl-[protein] + ADP + H(+)</text>
        <dbReference type="Rhea" id="RHEA:46608"/>
        <dbReference type="Rhea" id="RHEA-COMP:11060"/>
        <dbReference type="Rhea" id="RHEA-COMP:11605"/>
        <dbReference type="ChEBI" id="CHEBI:15378"/>
        <dbReference type="ChEBI" id="CHEBI:30013"/>
        <dbReference type="ChEBI" id="CHEBI:30616"/>
        <dbReference type="ChEBI" id="CHEBI:61977"/>
        <dbReference type="ChEBI" id="CHEBI:456216"/>
        <dbReference type="EC" id="2.7.11.1"/>
    </reaction>
</comment>
<protein>
    <recommendedName>
        <fullName evidence="2">non-specific serine/threonine protein kinase</fullName>
        <ecNumber evidence="2">2.7.11.1</ecNumber>
    </recommendedName>
</protein>
<dbReference type="PANTHER" id="PTHR34590">
    <property type="entry name" value="OS03G0124300 PROTEIN-RELATED"/>
    <property type="match status" value="1"/>
</dbReference>
<evidence type="ECO:0000256" key="7">
    <source>
        <dbReference type="ARBA" id="ARBA00022741"/>
    </source>
</evidence>
<evidence type="ECO:0000256" key="2">
    <source>
        <dbReference type="ARBA" id="ARBA00012513"/>
    </source>
</evidence>
<dbReference type="AlphaFoldDB" id="A0AAD5I883"/>
<dbReference type="PROSITE" id="PS50011">
    <property type="entry name" value="PROTEIN_KINASE_DOM"/>
    <property type="match status" value="1"/>
</dbReference>
<keyword evidence="5 16" id="KW-0812">Transmembrane</keyword>
<keyword evidence="10 16" id="KW-1133">Transmembrane helix</keyword>
<feature type="transmembrane region" description="Helical" evidence="16">
    <location>
        <begin position="12"/>
        <end position="31"/>
    </location>
</feature>
<keyword evidence="19" id="KW-1185">Reference proteome</keyword>
<proteinExistence type="predicted"/>
<sequence length="751" mass="84567">MDKIHHKYLLPNHIPTILFTSIYIIIFFQHLSVPVAGDSPHIYDPTETIFLNCGSFDNITSQDGTRTWITDIKSEHFLLQQSESIALIPAKPSDDTPYTSARLSSSQFSYIFNLTPGQKFIRLHFYETSYQIFDRSKAFFSVKAGSFTLLSNYSTALAANFSGQEIILKEFCVNVQENQNLNITFTPSQDYNDSYAFINGIEIVSMPLNLYYTTATGATEYPIVGNSNALEMVYRVNVGGRSISPGDDTGMYRAWSYDDSYLTEAYPSAIPVNLSLQPIFSLIPNYSAPVEVYQTARTMGNDSKVNENHLLTWEFPVDSAFPYLVRLHFCEFQPEITVTGDRIFQIYIDNQMAEERADVIRWGGGNGVPVYIDYAVTMGSKANQKKQNLSIALHPAPAYMTKYSDAILNGVEIFKVDSSGSLAGPNPDSQIAQPTSGQEDNNQRVLVIILTTTAAVILLLGILLCYCCIRFRMLKSSKGKVNSAKDSKNKINSTAAAAAGDFNSNAPNLIVYNLNDIEVATDNLSIENKLGEGGYGPVYKGVLPDGQEIAVKKLSKTSTQGFEEFKNEVMLTAKLQHINLVRVLGFCIDREEQMLVYEYMPNKSLDHYLFDPIRLYILDWKKRVDIIEDFGMARIFRKDDHEANTERIVGTYGYIPPEYAIRGIYSTKSDVYSFGVLLLQIISGKKVSVLYGENDTISLLDYAYKLWKDHKGMDFMDPLRTQVSDLQKQLGVLMEQLHTESFRIKRPIEIL</sequence>
<evidence type="ECO:0000256" key="4">
    <source>
        <dbReference type="ARBA" id="ARBA00022679"/>
    </source>
</evidence>
<evidence type="ECO:0000256" key="14">
    <source>
        <dbReference type="ARBA" id="ARBA00047899"/>
    </source>
</evidence>
<keyword evidence="13" id="KW-0325">Glycoprotein</keyword>
<evidence type="ECO:0000256" key="3">
    <source>
        <dbReference type="ARBA" id="ARBA00022527"/>
    </source>
</evidence>
<keyword evidence="9" id="KW-0067">ATP-binding</keyword>
<keyword evidence="11 16" id="KW-0472">Membrane</keyword>
<dbReference type="PANTHER" id="PTHR34590:SF15">
    <property type="entry name" value="PROTEIN KINASE DOMAIN-CONTAINING PROTEIN"/>
    <property type="match status" value="1"/>
</dbReference>
<dbReference type="Gene3D" id="1.10.510.10">
    <property type="entry name" value="Transferase(Phosphotransferase) domain 1"/>
    <property type="match status" value="1"/>
</dbReference>
<dbReference type="InterPro" id="IPR000719">
    <property type="entry name" value="Prot_kinase_dom"/>
</dbReference>
<dbReference type="GO" id="GO:0016020">
    <property type="term" value="C:membrane"/>
    <property type="evidence" value="ECO:0007669"/>
    <property type="project" value="UniProtKB-SubCell"/>
</dbReference>
<comment type="subcellular location">
    <subcellularLocation>
        <location evidence="1">Membrane</location>
        <topology evidence="1">Single-pass type I membrane protein</topology>
    </subcellularLocation>
</comment>
<comment type="catalytic activity">
    <reaction evidence="15">
        <text>L-seryl-[protein] + ATP = O-phospho-L-seryl-[protein] + ADP + H(+)</text>
        <dbReference type="Rhea" id="RHEA:17989"/>
        <dbReference type="Rhea" id="RHEA-COMP:9863"/>
        <dbReference type="Rhea" id="RHEA-COMP:11604"/>
        <dbReference type="ChEBI" id="CHEBI:15378"/>
        <dbReference type="ChEBI" id="CHEBI:29999"/>
        <dbReference type="ChEBI" id="CHEBI:30616"/>
        <dbReference type="ChEBI" id="CHEBI:83421"/>
        <dbReference type="ChEBI" id="CHEBI:456216"/>
        <dbReference type="EC" id="2.7.11.1"/>
    </reaction>
</comment>
<keyword evidence="7" id="KW-0547">Nucleotide-binding</keyword>
<evidence type="ECO:0000259" key="17">
    <source>
        <dbReference type="PROSITE" id="PS50011"/>
    </source>
</evidence>
<dbReference type="GO" id="GO:0005524">
    <property type="term" value="F:ATP binding"/>
    <property type="evidence" value="ECO:0007669"/>
    <property type="project" value="UniProtKB-KW"/>
</dbReference>
<feature type="domain" description="Protein kinase" evidence="17">
    <location>
        <begin position="524"/>
        <end position="751"/>
    </location>
</feature>
<dbReference type="FunFam" id="2.60.120.430:FF:000007">
    <property type="entry name" value="FERONIA receptor-like kinase"/>
    <property type="match status" value="1"/>
</dbReference>
<evidence type="ECO:0000256" key="13">
    <source>
        <dbReference type="ARBA" id="ARBA00023180"/>
    </source>
</evidence>
<keyword evidence="4" id="KW-0808">Transferase</keyword>
<reference evidence="18" key="1">
    <citation type="journal article" date="2022" name="Plant J.">
        <title>Strategies of tolerance reflected in two North American maple genomes.</title>
        <authorList>
            <person name="McEvoy S.L."/>
            <person name="Sezen U.U."/>
            <person name="Trouern-Trend A."/>
            <person name="McMahon S.M."/>
            <person name="Schaberg P.G."/>
            <person name="Yang J."/>
            <person name="Wegrzyn J.L."/>
            <person name="Swenson N.G."/>
        </authorList>
    </citation>
    <scope>NUCLEOTIDE SEQUENCE</scope>
    <source>
        <strain evidence="18">91603</strain>
    </source>
</reference>
<dbReference type="Pfam" id="PF12819">
    <property type="entry name" value="Malectin_like"/>
    <property type="match status" value="1"/>
</dbReference>
<evidence type="ECO:0000256" key="16">
    <source>
        <dbReference type="SAM" id="Phobius"/>
    </source>
</evidence>
<dbReference type="Proteomes" id="UP001064489">
    <property type="component" value="Chromosome 12"/>
</dbReference>
<evidence type="ECO:0000256" key="5">
    <source>
        <dbReference type="ARBA" id="ARBA00022692"/>
    </source>
</evidence>
<evidence type="ECO:0000256" key="6">
    <source>
        <dbReference type="ARBA" id="ARBA00022729"/>
    </source>
</evidence>
<keyword evidence="8" id="KW-0418">Kinase</keyword>
<dbReference type="FunFam" id="2.60.120.430:FF:000003">
    <property type="entry name" value="FERONIA receptor-like kinase"/>
    <property type="match status" value="1"/>
</dbReference>
<feature type="transmembrane region" description="Helical" evidence="16">
    <location>
        <begin position="445"/>
        <end position="469"/>
    </location>
</feature>
<reference evidence="18" key="2">
    <citation type="submission" date="2023-02" db="EMBL/GenBank/DDBJ databases">
        <authorList>
            <person name="Swenson N.G."/>
            <person name="Wegrzyn J.L."/>
            <person name="Mcevoy S.L."/>
        </authorList>
    </citation>
    <scope>NUCLEOTIDE SEQUENCE</scope>
    <source>
        <strain evidence="18">91603</strain>
        <tissue evidence="18">Leaf</tissue>
    </source>
</reference>
<evidence type="ECO:0000256" key="11">
    <source>
        <dbReference type="ARBA" id="ARBA00023136"/>
    </source>
</evidence>
<evidence type="ECO:0000256" key="12">
    <source>
        <dbReference type="ARBA" id="ARBA00023157"/>
    </source>
</evidence>
<accession>A0AAD5I883</accession>
<dbReference type="FunFam" id="3.30.200.20:FF:000195">
    <property type="entry name" value="G-type lectin S-receptor-like serine/threonine-protein kinase"/>
    <property type="match status" value="1"/>
</dbReference>
<evidence type="ECO:0000313" key="18">
    <source>
        <dbReference type="EMBL" id="KAI9156205.1"/>
    </source>
</evidence>
<dbReference type="Pfam" id="PF07714">
    <property type="entry name" value="PK_Tyr_Ser-Thr"/>
    <property type="match status" value="2"/>
</dbReference>
<evidence type="ECO:0000313" key="19">
    <source>
        <dbReference type="Proteomes" id="UP001064489"/>
    </source>
</evidence>
<dbReference type="InterPro" id="IPR001245">
    <property type="entry name" value="Ser-Thr/Tyr_kinase_cat_dom"/>
</dbReference>
<keyword evidence="12" id="KW-1015">Disulfide bond</keyword>
<dbReference type="InterPro" id="IPR045272">
    <property type="entry name" value="ANXUR1/2-like"/>
</dbReference>
<evidence type="ECO:0000256" key="15">
    <source>
        <dbReference type="ARBA" id="ARBA00048679"/>
    </source>
</evidence>
<organism evidence="18 19">
    <name type="scientific">Acer negundo</name>
    <name type="common">Box elder</name>
    <dbReference type="NCBI Taxonomy" id="4023"/>
    <lineage>
        <taxon>Eukaryota</taxon>
        <taxon>Viridiplantae</taxon>
        <taxon>Streptophyta</taxon>
        <taxon>Embryophyta</taxon>
        <taxon>Tracheophyta</taxon>
        <taxon>Spermatophyta</taxon>
        <taxon>Magnoliopsida</taxon>
        <taxon>eudicotyledons</taxon>
        <taxon>Gunneridae</taxon>
        <taxon>Pentapetalae</taxon>
        <taxon>rosids</taxon>
        <taxon>malvids</taxon>
        <taxon>Sapindales</taxon>
        <taxon>Sapindaceae</taxon>
        <taxon>Hippocastanoideae</taxon>
        <taxon>Acereae</taxon>
        <taxon>Acer</taxon>
    </lineage>
</organism>
<dbReference type="GO" id="GO:0004674">
    <property type="term" value="F:protein serine/threonine kinase activity"/>
    <property type="evidence" value="ECO:0007669"/>
    <property type="project" value="UniProtKB-KW"/>
</dbReference>
<evidence type="ECO:0000256" key="8">
    <source>
        <dbReference type="ARBA" id="ARBA00022777"/>
    </source>
</evidence>
<evidence type="ECO:0000256" key="10">
    <source>
        <dbReference type="ARBA" id="ARBA00022989"/>
    </source>
</evidence>
<evidence type="ECO:0000256" key="9">
    <source>
        <dbReference type="ARBA" id="ARBA00022840"/>
    </source>
</evidence>
<keyword evidence="3" id="KW-0723">Serine/threonine-protein kinase</keyword>
<dbReference type="Gene3D" id="3.30.200.20">
    <property type="entry name" value="Phosphorylase Kinase, domain 1"/>
    <property type="match status" value="1"/>
</dbReference>
<dbReference type="SUPFAM" id="SSF56112">
    <property type="entry name" value="Protein kinase-like (PK-like)"/>
    <property type="match status" value="1"/>
</dbReference>
<evidence type="ECO:0000256" key="1">
    <source>
        <dbReference type="ARBA" id="ARBA00004479"/>
    </source>
</evidence>
<comment type="caution">
    <text evidence="18">The sequence shown here is derived from an EMBL/GenBank/DDBJ whole genome shotgun (WGS) entry which is preliminary data.</text>
</comment>
<keyword evidence="6" id="KW-0732">Signal</keyword>
<dbReference type="EMBL" id="JAJSOW010000107">
    <property type="protein sequence ID" value="KAI9156205.1"/>
    <property type="molecule type" value="Genomic_DNA"/>
</dbReference>